<organism evidence="3 4">
    <name type="scientific">Puccinia coronata f. sp. avenae</name>
    <dbReference type="NCBI Taxonomy" id="200324"/>
    <lineage>
        <taxon>Eukaryota</taxon>
        <taxon>Fungi</taxon>
        <taxon>Dikarya</taxon>
        <taxon>Basidiomycota</taxon>
        <taxon>Pucciniomycotina</taxon>
        <taxon>Pucciniomycetes</taxon>
        <taxon>Pucciniales</taxon>
        <taxon>Pucciniaceae</taxon>
        <taxon>Puccinia</taxon>
    </lineage>
</organism>
<dbReference type="AlphaFoldDB" id="A0A2N5U1T4"/>
<dbReference type="Pfam" id="PF18325">
    <property type="entry name" value="Fas_alpha_ACP"/>
    <property type="match status" value="1"/>
</dbReference>
<comment type="caution">
    <text evidence="3">The sequence shown here is derived from an EMBL/GenBank/DDBJ whole genome shotgun (WGS) entry which is preliminary data.</text>
</comment>
<feature type="domain" description="Fatty acid synthase subunit alpha acyl carrier" evidence="2">
    <location>
        <begin position="177"/>
        <end position="223"/>
    </location>
</feature>
<evidence type="ECO:0000313" key="4">
    <source>
        <dbReference type="Proteomes" id="UP000235392"/>
    </source>
</evidence>
<dbReference type="PANTHER" id="PTHR10982:SF21">
    <property type="entry name" value="FATTY ACID SYNTHASE SUBUNIT BETA"/>
    <property type="match status" value="1"/>
</dbReference>
<evidence type="ECO:0000313" key="3">
    <source>
        <dbReference type="EMBL" id="PLW31706.1"/>
    </source>
</evidence>
<gene>
    <name evidence="3" type="ORF">PCASD_20425</name>
</gene>
<evidence type="ECO:0000259" key="2">
    <source>
        <dbReference type="Pfam" id="PF18325"/>
    </source>
</evidence>
<dbReference type="InterPro" id="IPR050830">
    <property type="entry name" value="Fungal_FAS"/>
</dbReference>
<accession>A0A2N5U1T4</accession>
<protein>
    <recommendedName>
        <fullName evidence="2">Fatty acid synthase subunit alpha acyl carrier domain-containing protein</fullName>
    </recommendedName>
</protein>
<reference evidence="3 4" key="1">
    <citation type="submission" date="2017-11" db="EMBL/GenBank/DDBJ databases">
        <title>De novo assembly and phasing of dikaryotic genomes from two isolates of Puccinia coronata f. sp. avenae, the causal agent of oat crown rust.</title>
        <authorList>
            <person name="Miller M.E."/>
            <person name="Zhang Y."/>
            <person name="Omidvar V."/>
            <person name="Sperschneider J."/>
            <person name="Schwessinger B."/>
            <person name="Raley C."/>
            <person name="Palmer J.M."/>
            <person name="Garnica D."/>
            <person name="Upadhyaya N."/>
            <person name="Rathjen J."/>
            <person name="Taylor J.M."/>
            <person name="Park R.F."/>
            <person name="Dodds P.N."/>
            <person name="Hirsch C.D."/>
            <person name="Kianian S.F."/>
            <person name="Figueroa M."/>
        </authorList>
    </citation>
    <scope>NUCLEOTIDE SEQUENCE [LARGE SCALE GENOMIC DNA]</scope>
    <source>
        <strain evidence="3">12SD80</strain>
    </source>
</reference>
<dbReference type="EMBL" id="PGCI01000262">
    <property type="protein sequence ID" value="PLW31706.1"/>
    <property type="molecule type" value="Genomic_DNA"/>
</dbReference>
<dbReference type="InterPro" id="IPR040899">
    <property type="entry name" value="Fas_alpha_ACP"/>
</dbReference>
<sequence length="223" mass="24034">MTNHNDHVRGLNFNPIKNNLLASGASKTQASSRFEQILFDNSCGSESNACFRPPRTTAPVAAQDEEEEQLWGRRLFGNRKTTTPNPRLQAAAVAAHLSPHPLPRKEIYFEYEDEVQAEAAPPPTSEFAAASPAVDSAPVALAVRSGPVAVIADEPLKAVETLCVFVAQGLKELLDESHLSKSWVLGPGRTEGALLMALTMEPVKPLGSEAEAKSYLDSVVQAY</sequence>
<dbReference type="PANTHER" id="PTHR10982">
    <property type="entry name" value="MALONYL COA-ACYL CARRIER PROTEIN TRANSACYLASE"/>
    <property type="match status" value="1"/>
</dbReference>
<dbReference type="Proteomes" id="UP000235392">
    <property type="component" value="Unassembled WGS sequence"/>
</dbReference>
<keyword evidence="1" id="KW-0808">Transferase</keyword>
<dbReference type="GO" id="GO:0008897">
    <property type="term" value="F:holo-[acyl-carrier-protein] synthase activity"/>
    <property type="evidence" value="ECO:0007669"/>
    <property type="project" value="InterPro"/>
</dbReference>
<evidence type="ECO:0000256" key="1">
    <source>
        <dbReference type="ARBA" id="ARBA00022679"/>
    </source>
</evidence>
<name>A0A2N5U1T4_9BASI</name>
<proteinExistence type="predicted"/>